<dbReference type="InterPro" id="IPR002347">
    <property type="entry name" value="SDR_fam"/>
</dbReference>
<dbReference type="RefSeq" id="XP_028154579.1">
    <property type="nucleotide sequence ID" value="XM_028298778.1"/>
</dbReference>
<reference evidence="4" key="1">
    <citation type="submission" date="2025-08" db="UniProtKB">
        <authorList>
            <consortium name="RefSeq"/>
        </authorList>
    </citation>
    <scope>IDENTIFICATION</scope>
    <source>
        <tissue evidence="4">Whole insect</tissue>
    </source>
</reference>
<keyword evidence="3" id="KW-0472">Membrane</keyword>
<evidence type="ECO:0000313" key="4">
    <source>
        <dbReference type="RefSeq" id="XP_028154579.1"/>
    </source>
</evidence>
<dbReference type="Gene3D" id="3.40.50.720">
    <property type="entry name" value="NAD(P)-binding Rossmann-like Domain"/>
    <property type="match status" value="1"/>
</dbReference>
<keyword evidence="2" id="KW-0560">Oxidoreductase</keyword>
<evidence type="ECO:0000256" key="3">
    <source>
        <dbReference type="SAM" id="Phobius"/>
    </source>
</evidence>
<keyword evidence="3" id="KW-0812">Transmembrane</keyword>
<comment type="similarity">
    <text evidence="1">Belongs to the short-chain dehydrogenases/reductases (SDR) family.</text>
</comment>
<feature type="transmembrane region" description="Helical" evidence="3">
    <location>
        <begin position="15"/>
        <end position="36"/>
    </location>
</feature>
<dbReference type="Pfam" id="PF00106">
    <property type="entry name" value="adh_short"/>
    <property type="match status" value="1"/>
</dbReference>
<gene>
    <name evidence="4" type="primary">LOC114348154</name>
</gene>
<accession>A0A6P7GYR5</accession>
<evidence type="ECO:0000256" key="2">
    <source>
        <dbReference type="ARBA" id="ARBA00023002"/>
    </source>
</evidence>
<dbReference type="GO" id="GO:0016491">
    <property type="term" value="F:oxidoreductase activity"/>
    <property type="evidence" value="ECO:0007669"/>
    <property type="project" value="UniProtKB-KW"/>
</dbReference>
<dbReference type="PANTHER" id="PTHR43899:SF13">
    <property type="entry name" value="RH59310P"/>
    <property type="match status" value="1"/>
</dbReference>
<dbReference type="InterPro" id="IPR051019">
    <property type="entry name" value="VLCFA-Steroid_DH"/>
</dbReference>
<name>A0A6P7GYR5_DIAVI</name>
<dbReference type="GO" id="GO:0005783">
    <property type="term" value="C:endoplasmic reticulum"/>
    <property type="evidence" value="ECO:0007669"/>
    <property type="project" value="TreeGrafter"/>
</dbReference>
<dbReference type="AlphaFoldDB" id="A0A6P7GYR5"/>
<sequence length="101" mass="11098">MEKETPTNFCLLNKIALVCAFIVGIQVTRMVFKFLYDNFLSTFLQINAVNLSETGKWAVITGATDGIGKAFAEVLAKKGLNIVLISRTQSKLEDVAKELGK</sequence>
<dbReference type="SUPFAM" id="SSF51735">
    <property type="entry name" value="NAD(P)-binding Rossmann-fold domains"/>
    <property type="match status" value="1"/>
</dbReference>
<protein>
    <submittedName>
        <fullName evidence="4">Very-long-chain 3-oxoacyl-CoA reductase-like</fullName>
    </submittedName>
</protein>
<evidence type="ECO:0000256" key="1">
    <source>
        <dbReference type="ARBA" id="ARBA00006484"/>
    </source>
</evidence>
<keyword evidence="3" id="KW-1133">Transmembrane helix</keyword>
<organism evidence="4">
    <name type="scientific">Diabrotica virgifera virgifera</name>
    <name type="common">western corn rootworm</name>
    <dbReference type="NCBI Taxonomy" id="50390"/>
    <lineage>
        <taxon>Eukaryota</taxon>
        <taxon>Metazoa</taxon>
        <taxon>Ecdysozoa</taxon>
        <taxon>Arthropoda</taxon>
        <taxon>Hexapoda</taxon>
        <taxon>Insecta</taxon>
        <taxon>Pterygota</taxon>
        <taxon>Neoptera</taxon>
        <taxon>Endopterygota</taxon>
        <taxon>Coleoptera</taxon>
        <taxon>Polyphaga</taxon>
        <taxon>Cucujiformia</taxon>
        <taxon>Chrysomeloidea</taxon>
        <taxon>Chrysomelidae</taxon>
        <taxon>Galerucinae</taxon>
        <taxon>Diabroticina</taxon>
        <taxon>Diabroticites</taxon>
        <taxon>Diabrotica</taxon>
    </lineage>
</organism>
<proteinExistence type="inferred from homology"/>
<dbReference type="PANTHER" id="PTHR43899">
    <property type="entry name" value="RH59310P"/>
    <property type="match status" value="1"/>
</dbReference>
<dbReference type="InParanoid" id="A0A6P7GYR5"/>
<dbReference type="InterPro" id="IPR036291">
    <property type="entry name" value="NAD(P)-bd_dom_sf"/>
</dbReference>